<dbReference type="InterPro" id="IPR045090">
    <property type="entry name" value="Pept_M3A_M3B"/>
</dbReference>
<dbReference type="AlphaFoldDB" id="A0A9W9I6C5"/>
<dbReference type="EMBL" id="JAPQKN010000002">
    <property type="protein sequence ID" value="KAJ5168824.1"/>
    <property type="molecule type" value="Genomic_DNA"/>
</dbReference>
<dbReference type="InterPro" id="IPR024080">
    <property type="entry name" value="Neurolysin/TOP_N"/>
</dbReference>
<protein>
    <submittedName>
        <fullName evidence="1">Uncharacterized protein</fullName>
    </submittedName>
</protein>
<evidence type="ECO:0000313" key="2">
    <source>
        <dbReference type="Proteomes" id="UP001149163"/>
    </source>
</evidence>
<dbReference type="PANTHER" id="PTHR11804:SF84">
    <property type="entry name" value="SACCHAROLYSIN"/>
    <property type="match status" value="1"/>
</dbReference>
<comment type="caution">
    <text evidence="1">The sequence shown here is derived from an EMBL/GenBank/DDBJ whole genome shotgun (WGS) entry which is preliminary data.</text>
</comment>
<keyword evidence="2" id="KW-1185">Reference proteome</keyword>
<dbReference type="Gene3D" id="1.20.1050.40">
    <property type="entry name" value="Endopeptidase. Chain P, domain 1"/>
    <property type="match status" value="1"/>
</dbReference>
<dbReference type="Gene3D" id="1.10.1370.10">
    <property type="entry name" value="Neurolysin, domain 3"/>
    <property type="match status" value="1"/>
</dbReference>
<dbReference type="GO" id="GO:0006518">
    <property type="term" value="P:peptide metabolic process"/>
    <property type="evidence" value="ECO:0007669"/>
    <property type="project" value="TreeGrafter"/>
</dbReference>
<dbReference type="GeneID" id="81425719"/>
<name>A0A9W9I6C5_9EURO</name>
<proteinExistence type="predicted"/>
<dbReference type="SUPFAM" id="SSF55486">
    <property type="entry name" value="Metalloproteases ('zincins'), catalytic domain"/>
    <property type="match status" value="1"/>
</dbReference>
<sequence>MSLPQPLPRVPTAEEIVPAMHGIINQFNSVRDQILKTTTPSIATFSNTMFPIAHVENATQGELGMIYMLQYGSPSLATQEAFNEARKLYLEALALWMADESFFKLLRAAKEKPEFHMLDPESQHLLEKELLKHKHIGHGILEPDELEEYLKRRTEIAELEKTFNQNLSMENGGVCFTLEELDGVPGDELAKWPDGQEVMNEKHEKKRFVPFANGGTSAVLTYAHLPETRKKMFLADNLKLKGNKPIFEEIV</sequence>
<reference evidence="1" key="2">
    <citation type="journal article" date="2023" name="IMA Fungus">
        <title>Comparative genomic study of the Penicillium genus elucidates a diverse pangenome and 15 lateral gene transfer events.</title>
        <authorList>
            <person name="Petersen C."/>
            <person name="Sorensen T."/>
            <person name="Nielsen M.R."/>
            <person name="Sondergaard T.E."/>
            <person name="Sorensen J.L."/>
            <person name="Fitzpatrick D.A."/>
            <person name="Frisvad J.C."/>
            <person name="Nielsen K.L."/>
        </authorList>
    </citation>
    <scope>NUCLEOTIDE SEQUENCE</scope>
    <source>
        <strain evidence="1">IBT 26290</strain>
    </source>
</reference>
<dbReference type="GO" id="GO:0006508">
    <property type="term" value="P:proteolysis"/>
    <property type="evidence" value="ECO:0007669"/>
    <property type="project" value="InterPro"/>
</dbReference>
<dbReference type="PANTHER" id="PTHR11804">
    <property type="entry name" value="PROTEASE M3 THIMET OLIGOPEPTIDASE-RELATED"/>
    <property type="match status" value="1"/>
</dbReference>
<evidence type="ECO:0000313" key="1">
    <source>
        <dbReference type="EMBL" id="KAJ5168824.1"/>
    </source>
</evidence>
<gene>
    <name evidence="1" type="ORF">N7482_004418</name>
</gene>
<accession>A0A9W9I6C5</accession>
<dbReference type="RefSeq" id="XP_056545285.1">
    <property type="nucleotide sequence ID" value="XM_056686543.1"/>
</dbReference>
<organism evidence="1 2">
    <name type="scientific">Penicillium canariense</name>
    <dbReference type="NCBI Taxonomy" id="189055"/>
    <lineage>
        <taxon>Eukaryota</taxon>
        <taxon>Fungi</taxon>
        <taxon>Dikarya</taxon>
        <taxon>Ascomycota</taxon>
        <taxon>Pezizomycotina</taxon>
        <taxon>Eurotiomycetes</taxon>
        <taxon>Eurotiomycetidae</taxon>
        <taxon>Eurotiales</taxon>
        <taxon>Aspergillaceae</taxon>
        <taxon>Penicillium</taxon>
    </lineage>
</organism>
<dbReference type="GO" id="GO:0004222">
    <property type="term" value="F:metalloendopeptidase activity"/>
    <property type="evidence" value="ECO:0007669"/>
    <property type="project" value="InterPro"/>
</dbReference>
<dbReference type="OrthoDB" id="534666at2759"/>
<dbReference type="Proteomes" id="UP001149163">
    <property type="component" value="Unassembled WGS sequence"/>
</dbReference>
<reference evidence="1" key="1">
    <citation type="submission" date="2022-11" db="EMBL/GenBank/DDBJ databases">
        <authorList>
            <person name="Petersen C."/>
        </authorList>
    </citation>
    <scope>NUCLEOTIDE SEQUENCE</scope>
    <source>
        <strain evidence="1">IBT 26290</strain>
    </source>
</reference>
<dbReference type="InterPro" id="IPR024077">
    <property type="entry name" value="Neurolysin/TOP_dom2"/>
</dbReference>